<evidence type="ECO:0000256" key="1">
    <source>
        <dbReference type="SAM" id="MobiDB-lite"/>
    </source>
</evidence>
<dbReference type="AlphaFoldDB" id="A0A2Z7DAY6"/>
<organism evidence="2 3">
    <name type="scientific">Dorcoceras hygrometricum</name>
    <dbReference type="NCBI Taxonomy" id="472368"/>
    <lineage>
        <taxon>Eukaryota</taxon>
        <taxon>Viridiplantae</taxon>
        <taxon>Streptophyta</taxon>
        <taxon>Embryophyta</taxon>
        <taxon>Tracheophyta</taxon>
        <taxon>Spermatophyta</taxon>
        <taxon>Magnoliopsida</taxon>
        <taxon>eudicotyledons</taxon>
        <taxon>Gunneridae</taxon>
        <taxon>Pentapetalae</taxon>
        <taxon>asterids</taxon>
        <taxon>lamiids</taxon>
        <taxon>Lamiales</taxon>
        <taxon>Gesneriaceae</taxon>
        <taxon>Didymocarpoideae</taxon>
        <taxon>Trichosporeae</taxon>
        <taxon>Loxocarpinae</taxon>
        <taxon>Dorcoceras</taxon>
    </lineage>
</organism>
<evidence type="ECO:0000313" key="3">
    <source>
        <dbReference type="Proteomes" id="UP000250235"/>
    </source>
</evidence>
<sequence>MLRAALGRTPVATSAAHGAGCANRWRNSSSLVGHSTRDLARHSGEGGGNSWPPMRNNCAACCATQRHLPAAMRGQRAWDTASRGPTTIVAPESQFRTCPSDHDSIAYPRMSASGESSTTMHRLLHASGSHTIPPPDDPNSSAYSSSPLLSYPCRRRRRHRRRCRKSHSDHSGEEIPFVKTSPSFLVQIEEGIGIPVVDRIRRPNPPTVECRFPREIGRSQASRRQQGTILNILCMFMNCFEGVLIVPGLQNFKSSAVPRERDPDPPLRQQWYQSFGSDLSIHFFCLYCIRSQFKKKTISAAVPPPHDRRPYRRTLPLAHRARRAHPSCSNLDGYRGIVRASYEACVFAIKCWSGLDQLLVDVLGVAIYFA</sequence>
<evidence type="ECO:0000313" key="2">
    <source>
        <dbReference type="EMBL" id="KZV55785.1"/>
    </source>
</evidence>
<proteinExistence type="predicted"/>
<gene>
    <name evidence="2" type="ORF">F511_12268</name>
</gene>
<keyword evidence="3" id="KW-1185">Reference proteome</keyword>
<accession>A0A2Z7DAY6</accession>
<reference evidence="2 3" key="1">
    <citation type="journal article" date="2015" name="Proc. Natl. Acad. Sci. U.S.A.">
        <title>The resurrection genome of Boea hygrometrica: A blueprint for survival of dehydration.</title>
        <authorList>
            <person name="Xiao L."/>
            <person name="Yang G."/>
            <person name="Zhang L."/>
            <person name="Yang X."/>
            <person name="Zhao S."/>
            <person name="Ji Z."/>
            <person name="Zhou Q."/>
            <person name="Hu M."/>
            <person name="Wang Y."/>
            <person name="Chen M."/>
            <person name="Xu Y."/>
            <person name="Jin H."/>
            <person name="Xiao X."/>
            <person name="Hu G."/>
            <person name="Bao F."/>
            <person name="Hu Y."/>
            <person name="Wan P."/>
            <person name="Li L."/>
            <person name="Deng X."/>
            <person name="Kuang T."/>
            <person name="Xiang C."/>
            <person name="Zhu J.K."/>
            <person name="Oliver M.J."/>
            <person name="He Y."/>
        </authorList>
    </citation>
    <scope>NUCLEOTIDE SEQUENCE [LARGE SCALE GENOMIC DNA]</scope>
    <source>
        <strain evidence="3">cv. XS01</strain>
    </source>
</reference>
<feature type="region of interest" description="Disordered" evidence="1">
    <location>
        <begin position="126"/>
        <end position="147"/>
    </location>
</feature>
<protein>
    <submittedName>
        <fullName evidence="2">Formin-like protein 20</fullName>
    </submittedName>
</protein>
<dbReference type="EMBL" id="KQ988451">
    <property type="protein sequence ID" value="KZV55785.1"/>
    <property type="molecule type" value="Genomic_DNA"/>
</dbReference>
<feature type="compositionally biased region" description="Low complexity" evidence="1">
    <location>
        <begin position="138"/>
        <end position="147"/>
    </location>
</feature>
<dbReference type="Proteomes" id="UP000250235">
    <property type="component" value="Unassembled WGS sequence"/>
</dbReference>
<name>A0A2Z7DAY6_9LAMI</name>